<keyword evidence="5" id="KW-1133">Transmembrane helix</keyword>
<feature type="compositionally biased region" description="Low complexity" evidence="4">
    <location>
        <begin position="92"/>
        <end position="107"/>
    </location>
</feature>
<accession>A0ABV8RD08</accession>
<dbReference type="Pfam" id="PF00196">
    <property type="entry name" value="GerE"/>
    <property type="match status" value="1"/>
</dbReference>
<evidence type="ECO:0000259" key="6">
    <source>
        <dbReference type="PROSITE" id="PS50043"/>
    </source>
</evidence>
<dbReference type="EMBL" id="JBHSDH010000010">
    <property type="protein sequence ID" value="MFC4291237.1"/>
    <property type="molecule type" value="Genomic_DNA"/>
</dbReference>
<evidence type="ECO:0000256" key="5">
    <source>
        <dbReference type="SAM" id="Phobius"/>
    </source>
</evidence>
<feature type="region of interest" description="Disordered" evidence="4">
    <location>
        <begin position="74"/>
        <end position="107"/>
    </location>
</feature>
<evidence type="ECO:0000256" key="2">
    <source>
        <dbReference type="ARBA" id="ARBA00023125"/>
    </source>
</evidence>
<comment type="caution">
    <text evidence="7">The sequence shown here is derived from an EMBL/GenBank/DDBJ whole genome shotgun (WGS) entry which is preliminary data.</text>
</comment>
<evidence type="ECO:0000256" key="1">
    <source>
        <dbReference type="ARBA" id="ARBA00023015"/>
    </source>
</evidence>
<keyword evidence="8" id="KW-1185">Reference proteome</keyword>
<dbReference type="InterPro" id="IPR000792">
    <property type="entry name" value="Tscrpt_reg_LuxR_C"/>
</dbReference>
<dbReference type="Proteomes" id="UP001595887">
    <property type="component" value="Unassembled WGS sequence"/>
</dbReference>
<dbReference type="SUPFAM" id="SSF46894">
    <property type="entry name" value="C-terminal effector domain of the bipartite response regulators"/>
    <property type="match status" value="1"/>
</dbReference>
<dbReference type="CDD" id="cd06170">
    <property type="entry name" value="LuxR_C_like"/>
    <property type="match status" value="1"/>
</dbReference>
<organism evidence="7 8">
    <name type="scientific">Sphingorhabdus arenilitoris</name>
    <dbReference type="NCBI Taxonomy" id="1490041"/>
    <lineage>
        <taxon>Bacteria</taxon>
        <taxon>Pseudomonadati</taxon>
        <taxon>Pseudomonadota</taxon>
        <taxon>Alphaproteobacteria</taxon>
        <taxon>Sphingomonadales</taxon>
        <taxon>Sphingomonadaceae</taxon>
        <taxon>Sphingorhabdus</taxon>
    </lineage>
</organism>
<evidence type="ECO:0000256" key="3">
    <source>
        <dbReference type="ARBA" id="ARBA00023163"/>
    </source>
</evidence>
<feature type="domain" description="HTH luxR-type" evidence="6">
    <location>
        <begin position="2"/>
        <end position="67"/>
    </location>
</feature>
<evidence type="ECO:0000313" key="8">
    <source>
        <dbReference type="Proteomes" id="UP001595887"/>
    </source>
</evidence>
<gene>
    <name evidence="7" type="ORF">ACFOWX_02290</name>
</gene>
<keyword evidence="2" id="KW-0238">DNA-binding</keyword>
<keyword evidence="3" id="KW-0804">Transcription</keyword>
<evidence type="ECO:0000256" key="4">
    <source>
        <dbReference type="SAM" id="MobiDB-lite"/>
    </source>
</evidence>
<protein>
    <submittedName>
        <fullName evidence="7">Response regulator transcription factor</fullName>
    </submittedName>
</protein>
<feature type="transmembrane region" description="Helical" evidence="5">
    <location>
        <begin position="151"/>
        <end position="173"/>
    </location>
</feature>
<dbReference type="InterPro" id="IPR016032">
    <property type="entry name" value="Sig_transdc_resp-reg_C-effctor"/>
</dbReference>
<keyword evidence="5" id="KW-0472">Membrane</keyword>
<evidence type="ECO:0000313" key="7">
    <source>
        <dbReference type="EMBL" id="MFC4291237.1"/>
    </source>
</evidence>
<dbReference type="RefSeq" id="WP_381420874.1">
    <property type="nucleotide sequence ID" value="NZ_JBHSDH010000010.1"/>
</dbReference>
<keyword evidence="5" id="KW-0812">Transmembrane</keyword>
<dbReference type="PROSITE" id="PS50043">
    <property type="entry name" value="HTH_LUXR_2"/>
    <property type="match status" value="1"/>
</dbReference>
<sequence>MAGKKQPKLTEGQKECLRLVDQLLTSKEIARRLNISPFTVDQRLDAARRKLNAANRKDAARIFAEQDKKPVSERFVYEAQPVETPSNSAKLSGPSEQEGGSSGDSRSGAGEWVIFPGLGNEGNFLRFTLPVLGGEQHNYSKLEVASAIMKTALFSILSISALTIIIVGLMKVLG</sequence>
<dbReference type="PANTHER" id="PTHR44688:SF16">
    <property type="entry name" value="DNA-BINDING TRANSCRIPTIONAL ACTIVATOR DEVR_DOSR"/>
    <property type="match status" value="1"/>
</dbReference>
<name>A0ABV8RD08_9SPHN</name>
<dbReference type="InterPro" id="IPR036388">
    <property type="entry name" value="WH-like_DNA-bd_sf"/>
</dbReference>
<proteinExistence type="predicted"/>
<dbReference type="PANTHER" id="PTHR44688">
    <property type="entry name" value="DNA-BINDING TRANSCRIPTIONAL ACTIVATOR DEVR_DOSR"/>
    <property type="match status" value="1"/>
</dbReference>
<dbReference type="Gene3D" id="1.10.10.10">
    <property type="entry name" value="Winged helix-like DNA-binding domain superfamily/Winged helix DNA-binding domain"/>
    <property type="match status" value="1"/>
</dbReference>
<dbReference type="SMART" id="SM00421">
    <property type="entry name" value="HTH_LUXR"/>
    <property type="match status" value="1"/>
</dbReference>
<keyword evidence="1" id="KW-0805">Transcription regulation</keyword>
<reference evidence="8" key="1">
    <citation type="journal article" date="2019" name="Int. J. Syst. Evol. Microbiol.">
        <title>The Global Catalogue of Microorganisms (GCM) 10K type strain sequencing project: providing services to taxonomists for standard genome sequencing and annotation.</title>
        <authorList>
            <consortium name="The Broad Institute Genomics Platform"/>
            <consortium name="The Broad Institute Genome Sequencing Center for Infectious Disease"/>
            <person name="Wu L."/>
            <person name="Ma J."/>
        </authorList>
    </citation>
    <scope>NUCLEOTIDE SEQUENCE [LARGE SCALE GENOMIC DNA]</scope>
    <source>
        <strain evidence="8">CECT 8531</strain>
    </source>
</reference>